<dbReference type="GO" id="GO:0005525">
    <property type="term" value="F:GTP binding"/>
    <property type="evidence" value="ECO:0007669"/>
    <property type="project" value="InterPro"/>
</dbReference>
<dbReference type="GO" id="GO:0045944">
    <property type="term" value="P:positive regulation of transcription by RNA polymerase II"/>
    <property type="evidence" value="ECO:0007669"/>
    <property type="project" value="TreeGrafter"/>
</dbReference>
<dbReference type="InterPro" id="IPR005225">
    <property type="entry name" value="Small_GTP-bd"/>
</dbReference>
<evidence type="ECO:0000313" key="8">
    <source>
        <dbReference type="EMBL" id="KAK2842661.1"/>
    </source>
</evidence>
<dbReference type="Proteomes" id="UP001187415">
    <property type="component" value="Unassembled WGS sequence"/>
</dbReference>
<dbReference type="NCBIfam" id="TIGR00231">
    <property type="entry name" value="small_GTP"/>
    <property type="match status" value="1"/>
</dbReference>
<dbReference type="SMART" id="SM00175">
    <property type="entry name" value="RAB"/>
    <property type="match status" value="1"/>
</dbReference>
<dbReference type="CDD" id="cd09389">
    <property type="entry name" value="LIM2_LMO1_LMO3"/>
    <property type="match status" value="1"/>
</dbReference>
<dbReference type="PROSITE" id="PS51421">
    <property type="entry name" value="RAS"/>
    <property type="match status" value="1"/>
</dbReference>
<dbReference type="AlphaFoldDB" id="A0AA88SKQ5"/>
<dbReference type="InterPro" id="IPR027417">
    <property type="entry name" value="P-loop_NTPase"/>
</dbReference>
<comment type="caution">
    <text evidence="8">The sequence shown here is derived from an EMBL/GenBank/DDBJ whole genome shotgun (WGS) entry which is preliminary data.</text>
</comment>
<keyword evidence="4 6" id="KW-0862">Zinc</keyword>
<keyword evidence="1 6" id="KW-0479">Metal-binding</keyword>
<dbReference type="PROSITE" id="PS00478">
    <property type="entry name" value="LIM_DOMAIN_1"/>
    <property type="match status" value="1"/>
</dbReference>
<evidence type="ECO:0000256" key="4">
    <source>
        <dbReference type="ARBA" id="ARBA00022833"/>
    </source>
</evidence>
<dbReference type="Gene3D" id="2.10.110.10">
    <property type="entry name" value="Cysteine Rich Protein"/>
    <property type="match status" value="2"/>
</dbReference>
<evidence type="ECO:0000256" key="3">
    <source>
        <dbReference type="ARBA" id="ARBA00022741"/>
    </source>
</evidence>
<evidence type="ECO:0000259" key="7">
    <source>
        <dbReference type="PROSITE" id="PS50023"/>
    </source>
</evidence>
<keyword evidence="2" id="KW-0677">Repeat</keyword>
<dbReference type="SMART" id="SM00132">
    <property type="entry name" value="LIM"/>
    <property type="match status" value="2"/>
</dbReference>
<dbReference type="SUPFAM" id="SSF52540">
    <property type="entry name" value="P-loop containing nucleoside triphosphate hydrolases"/>
    <property type="match status" value="1"/>
</dbReference>
<dbReference type="PANTHER" id="PTHR45787:SF2">
    <property type="entry name" value="RHOMBOTIN-1"/>
    <property type="match status" value="1"/>
</dbReference>
<dbReference type="FunFam" id="2.10.110.10:FF:000016">
    <property type="entry name" value="LIM domain only 3"/>
    <property type="match status" value="1"/>
</dbReference>
<dbReference type="SMART" id="SM00173">
    <property type="entry name" value="RAS"/>
    <property type="match status" value="1"/>
</dbReference>
<dbReference type="GO" id="GO:0003924">
    <property type="term" value="F:GTPase activity"/>
    <property type="evidence" value="ECO:0007669"/>
    <property type="project" value="InterPro"/>
</dbReference>
<dbReference type="PRINTS" id="PR00449">
    <property type="entry name" value="RASTRNSFRMNG"/>
</dbReference>
<dbReference type="PROSITE" id="PS51419">
    <property type="entry name" value="RAB"/>
    <property type="match status" value="1"/>
</dbReference>
<dbReference type="GO" id="GO:0005634">
    <property type="term" value="C:nucleus"/>
    <property type="evidence" value="ECO:0007669"/>
    <property type="project" value="TreeGrafter"/>
</dbReference>
<dbReference type="FunFam" id="2.10.110.10:FF:000015">
    <property type="entry name" value="LIM domain only 3"/>
    <property type="match status" value="1"/>
</dbReference>
<dbReference type="EMBL" id="JAUPFM010000009">
    <property type="protein sequence ID" value="KAK2842661.1"/>
    <property type="molecule type" value="Genomic_DNA"/>
</dbReference>
<keyword evidence="9" id="KW-1185">Reference proteome</keyword>
<keyword evidence="3" id="KW-0547">Nucleotide-binding</keyword>
<sequence length="359" mass="41021">MNDIKLALLGSQGAGKSAVLVRFLTRRFIGEYASNTNSLYHKRLSIDGRQLNLEVFDPCSQSSEARCILEEPVDWADGFVVVYNISDRTSFINANNILRQIREARTDNCKGEMAVPVCLVGNKQDLCHARQVCEDEGRCLAQENRCHFQEVSAAESYQDIANLFTQLIRQVMEHLKYRADRRRYSGSKSMAKLINNVFGKRRKKDGAGQRGERVSRVPQVQREARGCAGCNGRIRDRFMLQALDRYWHEDCLKCACCDCRLGRMGSTLYTRANLILCRRDYLRLFGVTGNCAACSKLIPAFEMVMRARDNVYHLDCFACQLCRQRFCVGDKFFLKNNMILCQLDYEGGHLNGNAERQPQ</sequence>
<feature type="domain" description="LIM zinc-binding" evidence="7">
    <location>
        <begin position="225"/>
        <end position="287"/>
    </location>
</feature>
<dbReference type="SUPFAM" id="SSF57716">
    <property type="entry name" value="Glucocorticoid receptor-like (DNA-binding domain)"/>
    <property type="match status" value="3"/>
</dbReference>
<reference evidence="8" key="1">
    <citation type="submission" date="2023-07" db="EMBL/GenBank/DDBJ databases">
        <title>Chromosome-level Genome Assembly of Striped Snakehead (Channa striata).</title>
        <authorList>
            <person name="Liu H."/>
        </authorList>
    </citation>
    <scope>NUCLEOTIDE SEQUENCE</scope>
    <source>
        <strain evidence="8">Gz</strain>
        <tissue evidence="8">Muscle</tissue>
    </source>
</reference>
<evidence type="ECO:0000256" key="2">
    <source>
        <dbReference type="ARBA" id="ARBA00022737"/>
    </source>
</evidence>
<evidence type="ECO:0000256" key="1">
    <source>
        <dbReference type="ARBA" id="ARBA00022723"/>
    </source>
</evidence>
<dbReference type="Pfam" id="PF00412">
    <property type="entry name" value="LIM"/>
    <property type="match status" value="2"/>
</dbReference>
<accession>A0AA88SKQ5</accession>
<dbReference type="GO" id="GO:0046872">
    <property type="term" value="F:metal ion binding"/>
    <property type="evidence" value="ECO:0007669"/>
    <property type="project" value="UniProtKB-KW"/>
</dbReference>
<organism evidence="8 9">
    <name type="scientific">Channa striata</name>
    <name type="common">Snakehead murrel</name>
    <name type="synonym">Ophicephalus striatus</name>
    <dbReference type="NCBI Taxonomy" id="64152"/>
    <lineage>
        <taxon>Eukaryota</taxon>
        <taxon>Metazoa</taxon>
        <taxon>Chordata</taxon>
        <taxon>Craniata</taxon>
        <taxon>Vertebrata</taxon>
        <taxon>Euteleostomi</taxon>
        <taxon>Actinopterygii</taxon>
        <taxon>Neopterygii</taxon>
        <taxon>Teleostei</taxon>
        <taxon>Neoteleostei</taxon>
        <taxon>Acanthomorphata</taxon>
        <taxon>Anabantaria</taxon>
        <taxon>Anabantiformes</taxon>
        <taxon>Channoidei</taxon>
        <taxon>Channidae</taxon>
        <taxon>Channa</taxon>
    </lineage>
</organism>
<evidence type="ECO:0000256" key="6">
    <source>
        <dbReference type="PROSITE-ProRule" id="PRU00125"/>
    </source>
</evidence>
<dbReference type="PROSITE" id="PS50023">
    <property type="entry name" value="LIM_DOMAIN_2"/>
    <property type="match status" value="2"/>
</dbReference>
<dbReference type="InterPro" id="IPR050945">
    <property type="entry name" value="LMO_RBTN_TF"/>
</dbReference>
<proteinExistence type="predicted"/>
<evidence type="ECO:0000313" key="9">
    <source>
        <dbReference type="Proteomes" id="UP001187415"/>
    </source>
</evidence>
<name>A0AA88SKQ5_CHASR</name>
<evidence type="ECO:0000256" key="5">
    <source>
        <dbReference type="ARBA" id="ARBA00023038"/>
    </source>
</evidence>
<dbReference type="Pfam" id="PF00071">
    <property type="entry name" value="Ras"/>
    <property type="match status" value="1"/>
</dbReference>
<dbReference type="Gene3D" id="3.40.50.300">
    <property type="entry name" value="P-loop containing nucleotide triphosphate hydrolases"/>
    <property type="match status" value="1"/>
</dbReference>
<dbReference type="CDD" id="cd04146">
    <property type="entry name" value="RERG_RasL11_like"/>
    <property type="match status" value="1"/>
</dbReference>
<feature type="domain" description="LIM zinc-binding" evidence="7">
    <location>
        <begin position="289"/>
        <end position="351"/>
    </location>
</feature>
<keyword evidence="5 6" id="KW-0440">LIM domain</keyword>
<dbReference type="GO" id="GO:0003713">
    <property type="term" value="F:transcription coactivator activity"/>
    <property type="evidence" value="ECO:0007669"/>
    <property type="project" value="TreeGrafter"/>
</dbReference>
<dbReference type="InterPro" id="IPR001806">
    <property type="entry name" value="Small_GTPase"/>
</dbReference>
<dbReference type="PANTHER" id="PTHR45787">
    <property type="entry name" value="LD11652P"/>
    <property type="match status" value="1"/>
</dbReference>
<gene>
    <name evidence="8" type="ORF">Q5P01_012861</name>
</gene>
<dbReference type="InterPro" id="IPR001781">
    <property type="entry name" value="Znf_LIM"/>
</dbReference>
<protein>
    <recommendedName>
        <fullName evidence="7">LIM zinc-binding domain-containing protein</fullName>
    </recommendedName>
</protein>
<dbReference type="CDD" id="cd09388">
    <property type="entry name" value="LIM1_LMO1_LMO3"/>
    <property type="match status" value="1"/>
</dbReference>
<dbReference type="GO" id="GO:0140297">
    <property type="term" value="F:DNA-binding transcription factor binding"/>
    <property type="evidence" value="ECO:0007669"/>
    <property type="project" value="TreeGrafter"/>
</dbReference>